<name>A0A0A3XR77_BRAJP</name>
<protein>
    <submittedName>
        <fullName evidence="6">Tail assembly protein</fullName>
    </submittedName>
</protein>
<dbReference type="Proteomes" id="UP000030377">
    <property type="component" value="Unassembled WGS sequence"/>
</dbReference>
<keyword evidence="2" id="KW-0645">Protease</keyword>
<evidence type="ECO:0000256" key="3">
    <source>
        <dbReference type="ARBA" id="ARBA00022801"/>
    </source>
</evidence>
<dbReference type="Pfam" id="PF00877">
    <property type="entry name" value="NLPC_P60"/>
    <property type="match status" value="1"/>
</dbReference>
<evidence type="ECO:0000256" key="2">
    <source>
        <dbReference type="ARBA" id="ARBA00022670"/>
    </source>
</evidence>
<evidence type="ECO:0000313" key="6">
    <source>
        <dbReference type="EMBL" id="KGT75789.1"/>
    </source>
</evidence>
<proteinExistence type="inferred from homology"/>
<evidence type="ECO:0000259" key="5">
    <source>
        <dbReference type="PROSITE" id="PS51935"/>
    </source>
</evidence>
<sequence>MGSEFDRFVGIPYADKGRGEAVDCWGLVCRVFSELRGIELPSYAEHYVTAADRRSIAALIAGELDPWLPVVDGEEQPFDCVLMKECGFPRHIGIVTRPGMLLHVQRAETSMIERYRSGPLYHRVVGIYRFMRDGE</sequence>
<dbReference type="EMBL" id="JRPN01000024">
    <property type="protein sequence ID" value="KGT75789.1"/>
    <property type="molecule type" value="Genomic_DNA"/>
</dbReference>
<dbReference type="PROSITE" id="PS51935">
    <property type="entry name" value="NLPC_P60"/>
    <property type="match status" value="1"/>
</dbReference>
<organism evidence="6 7">
    <name type="scientific">Bradyrhizobium japonicum</name>
    <dbReference type="NCBI Taxonomy" id="375"/>
    <lineage>
        <taxon>Bacteria</taxon>
        <taxon>Pseudomonadati</taxon>
        <taxon>Pseudomonadota</taxon>
        <taxon>Alphaproteobacteria</taxon>
        <taxon>Hyphomicrobiales</taxon>
        <taxon>Nitrobacteraceae</taxon>
        <taxon>Bradyrhizobium</taxon>
    </lineage>
</organism>
<evidence type="ECO:0000256" key="1">
    <source>
        <dbReference type="ARBA" id="ARBA00007074"/>
    </source>
</evidence>
<dbReference type="SUPFAM" id="SSF54001">
    <property type="entry name" value="Cysteine proteinases"/>
    <property type="match status" value="1"/>
</dbReference>
<comment type="similarity">
    <text evidence="1">Belongs to the peptidase C40 family.</text>
</comment>
<accession>A0A0A3XR77</accession>
<dbReference type="InterPro" id="IPR000064">
    <property type="entry name" value="NLP_P60_dom"/>
</dbReference>
<dbReference type="GO" id="GO:0008234">
    <property type="term" value="F:cysteine-type peptidase activity"/>
    <property type="evidence" value="ECO:0007669"/>
    <property type="project" value="UniProtKB-KW"/>
</dbReference>
<gene>
    <name evidence="6" type="ORF">MA20_31830</name>
</gene>
<feature type="domain" description="NlpC/P60" evidence="5">
    <location>
        <begin position="1"/>
        <end position="131"/>
    </location>
</feature>
<evidence type="ECO:0000313" key="7">
    <source>
        <dbReference type="Proteomes" id="UP000030377"/>
    </source>
</evidence>
<dbReference type="AlphaFoldDB" id="A0A0A3XR77"/>
<keyword evidence="4" id="KW-0788">Thiol protease</keyword>
<comment type="caution">
    <text evidence="6">The sequence shown here is derived from an EMBL/GenBank/DDBJ whole genome shotgun (WGS) entry which is preliminary data.</text>
</comment>
<dbReference type="GO" id="GO:0006508">
    <property type="term" value="P:proteolysis"/>
    <property type="evidence" value="ECO:0007669"/>
    <property type="project" value="UniProtKB-KW"/>
</dbReference>
<dbReference type="RefSeq" id="WP_041958520.1">
    <property type="nucleotide sequence ID" value="NZ_JRPN01000024.1"/>
</dbReference>
<evidence type="ECO:0000256" key="4">
    <source>
        <dbReference type="ARBA" id="ARBA00022807"/>
    </source>
</evidence>
<keyword evidence="3" id="KW-0378">Hydrolase</keyword>
<dbReference type="InterPro" id="IPR038765">
    <property type="entry name" value="Papain-like_cys_pep_sf"/>
</dbReference>
<dbReference type="Gene3D" id="3.90.1720.10">
    <property type="entry name" value="endopeptidase domain like (from Nostoc punctiforme)"/>
    <property type="match status" value="1"/>
</dbReference>
<reference evidence="6 7" key="1">
    <citation type="submission" date="2014-09" db="EMBL/GenBank/DDBJ databases">
        <title>Draft genome of Bradyrhizobium japonicum Is-34.</title>
        <authorList>
            <person name="Tsurumaru H."/>
            <person name="Yamakawa T."/>
            <person name="Hashimoto S."/>
            <person name="Okizaki K."/>
            <person name="Kanesaki Y."/>
            <person name="Yoshikawa H."/>
            <person name="Yajima S."/>
        </authorList>
    </citation>
    <scope>NUCLEOTIDE SEQUENCE [LARGE SCALE GENOMIC DNA]</scope>
    <source>
        <strain evidence="6 7">Is-34</strain>
    </source>
</reference>